<dbReference type="AlphaFoldDB" id="A0A1G8W7J6"/>
<evidence type="ECO:0000256" key="1">
    <source>
        <dbReference type="ARBA" id="ARBA00022857"/>
    </source>
</evidence>
<protein>
    <submittedName>
        <fullName evidence="3">NADPH2:quinone reductase</fullName>
    </submittedName>
</protein>
<dbReference type="GO" id="GO:0016491">
    <property type="term" value="F:oxidoreductase activity"/>
    <property type="evidence" value="ECO:0007669"/>
    <property type="project" value="InterPro"/>
</dbReference>
<dbReference type="InterPro" id="IPR013154">
    <property type="entry name" value="ADH-like_N"/>
</dbReference>
<dbReference type="Proteomes" id="UP000199527">
    <property type="component" value="Unassembled WGS sequence"/>
</dbReference>
<gene>
    <name evidence="3" type="ORF">SAMN04488540_112103</name>
</gene>
<keyword evidence="4" id="KW-1185">Reference proteome</keyword>
<dbReference type="RefSeq" id="WP_090366382.1">
    <property type="nucleotide sequence ID" value="NZ_FNEM01000012.1"/>
</dbReference>
<dbReference type="Gene3D" id="3.90.180.10">
    <property type="entry name" value="Medium-chain alcohol dehydrogenases, catalytic domain"/>
    <property type="match status" value="1"/>
</dbReference>
<dbReference type="SUPFAM" id="SSF51735">
    <property type="entry name" value="NAD(P)-binding Rossmann-fold domains"/>
    <property type="match status" value="1"/>
</dbReference>
<sequence length="325" mass="33868">MKAMIHTALGDADVLQLAERPVPAIQAGHLLVKVAATSVNPLDTMLRSADTPWSANLPEILHGDVAGTVVEVGEGVDGFAIGDAVYGCAGGIAGINGALAEYMLVDADLMAHKPQRLSMAEAAALPLVAITAWEALHEKLKIGATDRVLIHGATGGVGHIAVQLAKQAGATVSATCRPATLAQATTLGADHLIDVSQESVADYVKRCTDDRGFDAIFDTIAGDNINNSFEAVRLNGAVATTLPIADPLPIALKSLSFHSVLMLLPMIHGQGRANHGQILRRVAELVDAGKVTPLIDPSRFSLWQVADAHRHLQSGQAVGKIVLTA</sequence>
<dbReference type="PANTHER" id="PTHR44154">
    <property type="entry name" value="QUINONE OXIDOREDUCTASE"/>
    <property type="match status" value="1"/>
</dbReference>
<dbReference type="Pfam" id="PF13602">
    <property type="entry name" value="ADH_zinc_N_2"/>
    <property type="match status" value="1"/>
</dbReference>
<evidence type="ECO:0000259" key="2">
    <source>
        <dbReference type="SMART" id="SM00829"/>
    </source>
</evidence>
<organism evidence="3 4">
    <name type="scientific">Ferrimonas sediminum</name>
    <dbReference type="NCBI Taxonomy" id="718193"/>
    <lineage>
        <taxon>Bacteria</taxon>
        <taxon>Pseudomonadati</taxon>
        <taxon>Pseudomonadota</taxon>
        <taxon>Gammaproteobacteria</taxon>
        <taxon>Alteromonadales</taxon>
        <taxon>Ferrimonadaceae</taxon>
        <taxon>Ferrimonas</taxon>
    </lineage>
</organism>
<dbReference type="EMBL" id="FNEM01000012">
    <property type="protein sequence ID" value="SDJ73480.1"/>
    <property type="molecule type" value="Genomic_DNA"/>
</dbReference>
<dbReference type="InterPro" id="IPR011032">
    <property type="entry name" value="GroES-like_sf"/>
</dbReference>
<dbReference type="InterPro" id="IPR051603">
    <property type="entry name" value="Zinc-ADH_QOR/CCCR"/>
</dbReference>
<feature type="domain" description="Enoyl reductase (ER)" evidence="2">
    <location>
        <begin position="10"/>
        <end position="323"/>
    </location>
</feature>
<dbReference type="OrthoDB" id="9785812at2"/>
<keyword evidence="1" id="KW-0521">NADP</keyword>
<name>A0A1G8W7J6_9GAMM</name>
<accession>A0A1G8W7J6</accession>
<dbReference type="PANTHER" id="PTHR44154:SF1">
    <property type="entry name" value="QUINONE OXIDOREDUCTASE"/>
    <property type="match status" value="1"/>
</dbReference>
<dbReference type="InterPro" id="IPR020843">
    <property type="entry name" value="ER"/>
</dbReference>
<dbReference type="Gene3D" id="3.40.50.720">
    <property type="entry name" value="NAD(P)-binding Rossmann-like Domain"/>
    <property type="match status" value="1"/>
</dbReference>
<dbReference type="InterPro" id="IPR036291">
    <property type="entry name" value="NAD(P)-bd_dom_sf"/>
</dbReference>
<reference evidence="4" key="1">
    <citation type="submission" date="2016-10" db="EMBL/GenBank/DDBJ databases">
        <authorList>
            <person name="Varghese N."/>
            <person name="Submissions S."/>
        </authorList>
    </citation>
    <scope>NUCLEOTIDE SEQUENCE [LARGE SCALE GENOMIC DNA]</scope>
    <source>
        <strain evidence="4">DSM 23317</strain>
    </source>
</reference>
<dbReference type="CDD" id="cd08272">
    <property type="entry name" value="MDR6"/>
    <property type="match status" value="1"/>
</dbReference>
<dbReference type="SMART" id="SM00829">
    <property type="entry name" value="PKS_ER"/>
    <property type="match status" value="1"/>
</dbReference>
<evidence type="ECO:0000313" key="4">
    <source>
        <dbReference type="Proteomes" id="UP000199527"/>
    </source>
</evidence>
<proteinExistence type="predicted"/>
<dbReference type="SUPFAM" id="SSF50129">
    <property type="entry name" value="GroES-like"/>
    <property type="match status" value="1"/>
</dbReference>
<evidence type="ECO:0000313" key="3">
    <source>
        <dbReference type="EMBL" id="SDJ73480.1"/>
    </source>
</evidence>
<dbReference type="Pfam" id="PF08240">
    <property type="entry name" value="ADH_N"/>
    <property type="match status" value="1"/>
</dbReference>